<dbReference type="KEGG" id="asla:NCTC11923_02535"/>
<proteinExistence type="predicted"/>
<dbReference type="InterPro" id="IPR052942">
    <property type="entry name" value="LPS_cholinephosphotransferase"/>
</dbReference>
<protein>
    <submittedName>
        <fullName evidence="2">LPS biosynthesis protein</fullName>
    </submittedName>
</protein>
<dbReference type="EMBL" id="LR134363">
    <property type="protein sequence ID" value="VEG75857.1"/>
    <property type="molecule type" value="Genomic_DNA"/>
</dbReference>
<dbReference type="GO" id="GO:0009100">
    <property type="term" value="P:glycoprotein metabolic process"/>
    <property type="evidence" value="ECO:0007669"/>
    <property type="project" value="UniProtKB-ARBA"/>
</dbReference>
<dbReference type="PANTHER" id="PTHR43404:SF2">
    <property type="entry name" value="LIPOPOLYSACCHARIDE CHOLINEPHOSPHOTRANSFERASE LICD"/>
    <property type="match status" value="1"/>
</dbReference>
<dbReference type="AlphaFoldDB" id="A0A3S4WLY8"/>
<organism evidence="2 3">
    <name type="scientific">Actinomyces slackii</name>
    <dbReference type="NCBI Taxonomy" id="52774"/>
    <lineage>
        <taxon>Bacteria</taxon>
        <taxon>Bacillati</taxon>
        <taxon>Actinomycetota</taxon>
        <taxon>Actinomycetes</taxon>
        <taxon>Actinomycetales</taxon>
        <taxon>Actinomycetaceae</taxon>
        <taxon>Actinomyces</taxon>
    </lineage>
</organism>
<evidence type="ECO:0000313" key="3">
    <source>
        <dbReference type="Proteomes" id="UP000276899"/>
    </source>
</evidence>
<dbReference type="InterPro" id="IPR007074">
    <property type="entry name" value="LicD/FKTN/FKRP_NTP_transf"/>
</dbReference>
<gene>
    <name evidence="2" type="ORF">NCTC11923_02535</name>
</gene>
<dbReference type="Proteomes" id="UP000276899">
    <property type="component" value="Chromosome"/>
</dbReference>
<feature type="domain" description="LicD/FKTN/FKRP nucleotidyltransferase" evidence="1">
    <location>
        <begin position="30"/>
        <end position="137"/>
    </location>
</feature>
<dbReference type="PANTHER" id="PTHR43404">
    <property type="entry name" value="LIPOPOLYSACCHARIDE CHOLINEPHOSPHOTRANSFERASE LICD"/>
    <property type="match status" value="1"/>
</dbReference>
<dbReference type="STRING" id="1278298.GCA_000428685_00925"/>
<evidence type="ECO:0000313" key="2">
    <source>
        <dbReference type="EMBL" id="VEG75857.1"/>
    </source>
</evidence>
<accession>A0A3S4WLY8</accession>
<reference evidence="2 3" key="1">
    <citation type="submission" date="2018-12" db="EMBL/GenBank/DDBJ databases">
        <authorList>
            <consortium name="Pathogen Informatics"/>
        </authorList>
    </citation>
    <scope>NUCLEOTIDE SEQUENCE [LARGE SCALE GENOMIC DNA]</scope>
    <source>
        <strain evidence="2 3">NCTC11923</strain>
    </source>
</reference>
<keyword evidence="3" id="KW-1185">Reference proteome</keyword>
<dbReference type="Pfam" id="PF04991">
    <property type="entry name" value="LicD"/>
    <property type="match status" value="1"/>
</dbReference>
<dbReference type="RefSeq" id="WP_026426524.1">
    <property type="nucleotide sequence ID" value="NZ_LR134363.1"/>
</dbReference>
<name>A0A3S4WLY8_9ACTO</name>
<evidence type="ECO:0000259" key="1">
    <source>
        <dbReference type="Pfam" id="PF04991"/>
    </source>
</evidence>
<sequence length="291" mass="32757">MTQPGYSDPEVLRKVQRATTLVLAELHRLCAQLGIQYAVYGGTAIGAVRHHGFIPWDDDADVCMAREDYERFLAQAPDHLSPGFRLLDPRTTPDYPQTFAVLGLEGTEFVSQAARRRPFVMPLGVDVFPLDTAPRDAAAFRRQCRGTWLWGRLLFLRGTPSPVIGLPAPARQVAVAVMHAVHWGLRALRVTPAALQRRWERTARRFEGQDSPVLADHSTRDPAHWAVERDELFPAVVVPFEDIEVNLPRAYDAVLRRGYGDYMELPPVEQRVNHQPFRITFGTFEAGDGAR</sequence>